<evidence type="ECO:0000256" key="1">
    <source>
        <dbReference type="ARBA" id="ARBA00004141"/>
    </source>
</evidence>
<keyword evidence="5 6" id="KW-0472">Membrane</keyword>
<evidence type="ECO:0000256" key="6">
    <source>
        <dbReference type="SAM" id="Phobius"/>
    </source>
</evidence>
<evidence type="ECO:0000313" key="8">
    <source>
        <dbReference type="Proteomes" id="UP001314170"/>
    </source>
</evidence>
<dbReference type="AlphaFoldDB" id="A0AAV1S336"/>
<accession>A0AAV1S336</accession>
<proteinExistence type="inferred from homology"/>
<gene>
    <name evidence="7" type="ORF">DCAF_LOCUS17959</name>
</gene>
<keyword evidence="3 6" id="KW-0812">Transmembrane</keyword>
<name>A0AAV1S336_9ROSI</name>
<comment type="subcellular location">
    <subcellularLocation>
        <location evidence="1">Membrane</location>
        <topology evidence="1">Multi-pass membrane protein</topology>
    </subcellularLocation>
</comment>
<evidence type="ECO:0000256" key="4">
    <source>
        <dbReference type="ARBA" id="ARBA00022989"/>
    </source>
</evidence>
<dbReference type="PANTHER" id="PTHR11654">
    <property type="entry name" value="OLIGOPEPTIDE TRANSPORTER-RELATED"/>
    <property type="match status" value="1"/>
</dbReference>
<keyword evidence="8" id="KW-1185">Reference proteome</keyword>
<evidence type="ECO:0000256" key="2">
    <source>
        <dbReference type="ARBA" id="ARBA00005982"/>
    </source>
</evidence>
<comment type="caution">
    <text evidence="7">The sequence shown here is derived from an EMBL/GenBank/DDBJ whole genome shotgun (WGS) entry which is preliminary data.</text>
</comment>
<dbReference type="EMBL" id="CAWUPB010001165">
    <property type="protein sequence ID" value="CAK7344811.1"/>
    <property type="molecule type" value="Genomic_DNA"/>
</dbReference>
<dbReference type="InterPro" id="IPR000109">
    <property type="entry name" value="POT_fam"/>
</dbReference>
<dbReference type="Gene3D" id="1.20.1250.20">
    <property type="entry name" value="MFS general substrate transporter like domains"/>
    <property type="match status" value="2"/>
</dbReference>
<reference evidence="7 8" key="1">
    <citation type="submission" date="2024-01" db="EMBL/GenBank/DDBJ databases">
        <authorList>
            <person name="Waweru B."/>
        </authorList>
    </citation>
    <scope>NUCLEOTIDE SEQUENCE [LARGE SCALE GENOMIC DNA]</scope>
</reference>
<dbReference type="GO" id="GO:0016020">
    <property type="term" value="C:membrane"/>
    <property type="evidence" value="ECO:0007669"/>
    <property type="project" value="UniProtKB-SubCell"/>
</dbReference>
<feature type="transmembrane region" description="Helical" evidence="6">
    <location>
        <begin position="30"/>
        <end position="49"/>
    </location>
</feature>
<organism evidence="7 8">
    <name type="scientific">Dovyalis caffra</name>
    <dbReference type="NCBI Taxonomy" id="77055"/>
    <lineage>
        <taxon>Eukaryota</taxon>
        <taxon>Viridiplantae</taxon>
        <taxon>Streptophyta</taxon>
        <taxon>Embryophyta</taxon>
        <taxon>Tracheophyta</taxon>
        <taxon>Spermatophyta</taxon>
        <taxon>Magnoliopsida</taxon>
        <taxon>eudicotyledons</taxon>
        <taxon>Gunneridae</taxon>
        <taxon>Pentapetalae</taxon>
        <taxon>rosids</taxon>
        <taxon>fabids</taxon>
        <taxon>Malpighiales</taxon>
        <taxon>Salicaceae</taxon>
        <taxon>Flacourtieae</taxon>
        <taxon>Dovyalis</taxon>
    </lineage>
</organism>
<protein>
    <submittedName>
        <fullName evidence="7">Uncharacterized protein</fullName>
    </submittedName>
</protein>
<dbReference type="GO" id="GO:0022857">
    <property type="term" value="F:transmembrane transporter activity"/>
    <property type="evidence" value="ECO:0007669"/>
    <property type="project" value="InterPro"/>
</dbReference>
<evidence type="ECO:0000313" key="7">
    <source>
        <dbReference type="EMBL" id="CAK7344811.1"/>
    </source>
</evidence>
<dbReference type="Proteomes" id="UP001314170">
    <property type="component" value="Unassembled WGS sequence"/>
</dbReference>
<sequence>MVPQRSPAYCKWLKGRWKVCSIGEVEEAEAVLMLVPIFSACLIYAIVFAQSSTFFDKQGATMERSISPGLEIFAASLQSLISLSIVVLIPVYDSFFIPMARAITRKPSGLTMLQRIGTRMFLSALSMVPSELRSVGLSLYLSICGVGNFLSSFLISAIERATGGDSYDCRFANNLNQAHLGLLLLAIGWTKCCPVFQSPTFITGDAQDKSTDSSLVFLQILHKLTMFD</sequence>
<evidence type="ECO:0000256" key="5">
    <source>
        <dbReference type="ARBA" id="ARBA00023136"/>
    </source>
</evidence>
<dbReference type="Pfam" id="PF00854">
    <property type="entry name" value="PTR2"/>
    <property type="match status" value="1"/>
</dbReference>
<feature type="transmembrane region" description="Helical" evidence="6">
    <location>
        <begin position="137"/>
        <end position="158"/>
    </location>
</feature>
<evidence type="ECO:0000256" key="3">
    <source>
        <dbReference type="ARBA" id="ARBA00022692"/>
    </source>
</evidence>
<comment type="similarity">
    <text evidence="2">Belongs to the major facilitator superfamily. Proton-dependent oligopeptide transporter (POT/PTR) (TC 2.A.17) family.</text>
</comment>
<feature type="transmembrane region" description="Helical" evidence="6">
    <location>
        <begin position="70"/>
        <end position="92"/>
    </location>
</feature>
<keyword evidence="4 6" id="KW-1133">Transmembrane helix</keyword>
<dbReference type="InterPro" id="IPR036259">
    <property type="entry name" value="MFS_trans_sf"/>
</dbReference>